<dbReference type="STRING" id="1064592.G0VB47"/>
<keyword evidence="5" id="KW-0539">Nucleus</keyword>
<dbReference type="RefSeq" id="XP_003674547.1">
    <property type="nucleotide sequence ID" value="XM_003674499.1"/>
</dbReference>
<feature type="compositionally biased region" description="Basic and acidic residues" evidence="6">
    <location>
        <begin position="350"/>
        <end position="381"/>
    </location>
</feature>
<evidence type="ECO:0000256" key="4">
    <source>
        <dbReference type="ARBA" id="ARBA00023187"/>
    </source>
</evidence>
<reference evidence="7 8" key="1">
    <citation type="journal article" date="2011" name="Proc. Natl. Acad. Sci. U.S.A.">
        <title>Evolutionary erosion of yeast sex chromosomes by mating-type switching accidents.</title>
        <authorList>
            <person name="Gordon J.L."/>
            <person name="Armisen D."/>
            <person name="Proux-Wera E."/>
            <person name="Oheigeartaigh S.S."/>
            <person name="Byrne K.P."/>
            <person name="Wolfe K.H."/>
        </authorList>
    </citation>
    <scope>NUCLEOTIDE SEQUENCE [LARGE SCALE GENOMIC DNA]</scope>
    <source>
        <strain evidence="8">ATCC 76901 / BCRC 22586 / CBS 4309 / NBRC 1992 / NRRL Y-12630</strain>
    </source>
</reference>
<evidence type="ECO:0000256" key="2">
    <source>
        <dbReference type="ARBA" id="ARBA00006076"/>
    </source>
</evidence>
<dbReference type="OrthoDB" id="5583at2759"/>
<dbReference type="PANTHER" id="PTHR14152:SF5">
    <property type="entry name" value="U4_U6.U5 TRI-SNRNP-ASSOCIATED PROTEIN 1"/>
    <property type="match status" value="1"/>
</dbReference>
<evidence type="ECO:0000256" key="6">
    <source>
        <dbReference type="SAM" id="MobiDB-lite"/>
    </source>
</evidence>
<dbReference type="GO" id="GO:0045292">
    <property type="term" value="P:mRNA cis splicing, via spliceosome"/>
    <property type="evidence" value="ECO:0007669"/>
    <property type="project" value="TreeGrafter"/>
</dbReference>
<proteinExistence type="inferred from homology"/>
<dbReference type="GO" id="GO:0046540">
    <property type="term" value="C:U4/U6 x U5 tri-snRNP complex"/>
    <property type="evidence" value="ECO:0007669"/>
    <property type="project" value="InterPro"/>
</dbReference>
<dbReference type="OMA" id="FNGRHYR"/>
<dbReference type="PANTHER" id="PTHR14152">
    <property type="entry name" value="SQUAMOUS CELL CARCINOMA ANTIGEN RECOGNISED BY CYTOTOXIC T LYMPHOCYTES"/>
    <property type="match status" value="1"/>
</dbReference>
<dbReference type="GO" id="GO:0000481">
    <property type="term" value="P:maturation of 5S rRNA"/>
    <property type="evidence" value="ECO:0007669"/>
    <property type="project" value="TreeGrafter"/>
</dbReference>
<keyword evidence="4" id="KW-0508">mRNA splicing</keyword>
<dbReference type="eggNOG" id="KOG2217">
    <property type="taxonomic scope" value="Eukaryota"/>
</dbReference>
<feature type="region of interest" description="Disordered" evidence="6">
    <location>
        <begin position="326"/>
        <end position="386"/>
    </location>
</feature>
<organism evidence="7 8">
    <name type="scientific">Naumovozyma castellii</name>
    <name type="common">Yeast</name>
    <name type="synonym">Saccharomyces castellii</name>
    <dbReference type="NCBI Taxonomy" id="27288"/>
    <lineage>
        <taxon>Eukaryota</taxon>
        <taxon>Fungi</taxon>
        <taxon>Dikarya</taxon>
        <taxon>Ascomycota</taxon>
        <taxon>Saccharomycotina</taxon>
        <taxon>Saccharomycetes</taxon>
        <taxon>Saccharomycetales</taxon>
        <taxon>Saccharomycetaceae</taxon>
        <taxon>Naumovozyma</taxon>
    </lineage>
</organism>
<evidence type="ECO:0000256" key="5">
    <source>
        <dbReference type="ARBA" id="ARBA00023242"/>
    </source>
</evidence>
<dbReference type="InParanoid" id="G0VB47"/>
<feature type="region of interest" description="Disordered" evidence="6">
    <location>
        <begin position="406"/>
        <end position="431"/>
    </location>
</feature>
<dbReference type="Pfam" id="PF03343">
    <property type="entry name" value="SART-1"/>
    <property type="match status" value="2"/>
</dbReference>
<dbReference type="Pfam" id="PF19252">
    <property type="entry name" value="HIND"/>
    <property type="match status" value="2"/>
</dbReference>
<comment type="similarity">
    <text evidence="2">Belongs to the SNU66/SART1 family.</text>
</comment>
<feature type="compositionally biased region" description="Basic residues" evidence="6">
    <location>
        <begin position="340"/>
        <end position="349"/>
    </location>
</feature>
<keyword evidence="3" id="KW-0507">mRNA processing</keyword>
<evidence type="ECO:0000313" key="7">
    <source>
        <dbReference type="EMBL" id="CCC68170.1"/>
    </source>
</evidence>
<gene>
    <name evidence="7" type="primary">NCAS0B00860</name>
    <name evidence="7" type="ordered locus">NCAS_0B00860</name>
</gene>
<evidence type="ECO:0000256" key="1">
    <source>
        <dbReference type="ARBA" id="ARBA00004123"/>
    </source>
</evidence>
<dbReference type="HOGENOM" id="CLU_018358_0_0_1"/>
<dbReference type="AlphaFoldDB" id="G0VB47"/>
<sequence length="568" mass="64549">MVEEALTLEETNEIRARLGLKQISKGEADSTKKVPKEALSIEDTNKVRVSLGLKPIPNETVETVDLPKKPYFDEPQFIEGEKVRLLRDKLSKITRRNQERLGSRTLLDGSNDTSDRWLDNLGQSKDKKKTKSKIKLSYSDDATNDEVDDLPTLKLAHTIDHLGVGKGTILTLRESDILSDDANEGEGNDVLEDTSIQQAKEDKRNIELRQMNKERRRRKMNLAVGSKFIEKDEANEKEDGISTLVVGAENSVLEKDVSSKEEEHAGKIKVLFDNESESDSDTGDFKAIKIKKRKKKMDGPLMKRNKIKISPQIQKVTLIDEDLHRAEEEQEDENYSIPKLKNRTKKNDHRSHAENRTADDIAEEIRREKLENERRSKEISKLRSQPSSRIVIDESTMFLESMQVDNSGEEATVTTNEHDSTPANTDPSIKNPIIEAKTDSKPSQLVETSIDNSQGPDFSAGLASTYQFLQGHSIFKKTFESESKAPTMERSTLETQDGDLENYNPDVQLIYKDKDGHELTTKEAYKKLSQKFHGTKSNKRKLAKNRAKIMARNQKEKIEIPKNLFSKD</sequence>
<dbReference type="Proteomes" id="UP000001640">
    <property type="component" value="Chromosome 2"/>
</dbReference>
<evidence type="ECO:0000256" key="3">
    <source>
        <dbReference type="ARBA" id="ARBA00022664"/>
    </source>
</evidence>
<protein>
    <submittedName>
        <fullName evidence="7">Uncharacterized protein</fullName>
    </submittedName>
</protein>
<dbReference type="KEGG" id="ncs:NCAS_0B00860"/>
<dbReference type="FunCoup" id="G0VB47">
    <property type="interactions" value="912"/>
</dbReference>
<keyword evidence="8" id="KW-1185">Reference proteome</keyword>
<evidence type="ECO:0000313" key="8">
    <source>
        <dbReference type="Proteomes" id="UP000001640"/>
    </source>
</evidence>
<name>G0VB47_NAUCA</name>
<dbReference type="InterPro" id="IPR005011">
    <property type="entry name" value="SNU66/SART1"/>
</dbReference>
<dbReference type="GeneID" id="96901733"/>
<feature type="region of interest" description="Disordered" evidence="6">
    <location>
        <begin position="480"/>
        <end position="501"/>
    </location>
</feature>
<comment type="subcellular location">
    <subcellularLocation>
        <location evidence="1">Nucleus</location>
    </subcellularLocation>
</comment>
<dbReference type="EMBL" id="HE576753">
    <property type="protein sequence ID" value="CCC68170.1"/>
    <property type="molecule type" value="Genomic_DNA"/>
</dbReference>
<reference key="2">
    <citation type="submission" date="2011-08" db="EMBL/GenBank/DDBJ databases">
        <title>Genome sequence of Naumovozyma castellii.</title>
        <authorList>
            <person name="Gordon J.L."/>
            <person name="Armisen D."/>
            <person name="Proux-Wera E."/>
            <person name="OhEigeartaigh S.S."/>
            <person name="Byrne K.P."/>
            <person name="Wolfe K.H."/>
        </authorList>
    </citation>
    <scope>NUCLEOTIDE SEQUENCE</scope>
    <source>
        <strain>Type strain:CBS 4309</strain>
    </source>
</reference>
<accession>G0VB47</accession>
<dbReference type="InterPro" id="IPR045347">
    <property type="entry name" value="HIND"/>
</dbReference>